<evidence type="ECO:0000313" key="5">
    <source>
        <dbReference type="Proteomes" id="UP000244441"/>
    </source>
</evidence>
<sequence length="1387" mass="154784">MKPITKLISLLLVVFGFCLPLQAEPQEQSIKPQVLLLGSSHAAKAKSDLLANLAQGKNFDLKITTTAKLSEDELKAVWKNSALVMMDGINPALTQFMFAKYTPWLQQMPNVPVISLGDLNNQSLNQGLSKEHHQAIGAYFNNAGRQNYASLMDYIANRFIEFNPSVAIAKPFIVPNVGLYHPNYDGQVTKDESAFYQFLQASEAQPKIAIAMHRSIVDYEQQQIVDAMIKGLEDKGAKAFGFFFEGEDEDLTYPELLLGDNNQARVDLLINYRALHYVEKRRKEFTQIGVPVLHAMNYTEGSEADFKADNAGISPSLTPFFLVMPEDTGSADPTIIAASPKQGANAGNKVVIPYQMQALVERAYNHARLAHIDNSQKKVATFIWNYPPGEKNVGAAFLDVPSSIEQIATAMTEQGYKIAFPETESKGELKDWLIESAGLLLRPYYRNEDAEGLVAKGLADYLPLSTYLAWFNQLPEEVRTPIVERWGAPEQSSMLRKATINGQQVDAYVIPRLDLGNMIVMPQGLRGENAEESASLYHDTKEPANHTYLAIYLYAREQFGANAFIHLGTHGSQEWLSGKERGLSVYDAPNLVIGNLPVFYPYIIDNVGEAMQAKRRGRATMISHLTPGFAKAGLYADVAVLNEKLANYMILEAGQTKANTEKEIIKLAIELDMLKDLSANSGAMLSEDELKANFADYVATLQDHLNGLAAMSQPLGVHTFGVLPEDAHLYTTMLQMLGEEYVTRAAIYEKDQGLALEQPNNNSLERQSKEEGSPEPIGEADEDMQRLGVAELASLEGFQLLKASVNGEELKDLTPELEADLKQAQEYWDNFQAISEIENLLSALEGNYIPVSHGGDPIRNPNAAPTGRNLIGFNPAKVPTKEAYEAGVTLMNQTIDAYVAKHGRYPEKLAFSLWSLETMRHQGALEAQILHALGLKPKWDRQGNVSGTEVIEYKDLGRPRIDVVISATGLYRDAFPNVMLWLADAIDKVAKMKEENNFVYRNANQLKQTLLAEGKTEQDADYLSSVRIFSNETGNYGTGLASASLASGTWQDDSKLADLYTRRMGFAFGKDESRWSENVGGSDGNSDLYSKVLSGTEGVIFSRSTNLYAMMTNDDPFQYFGGIGLAVRNLDGKTPEMYVSNLRKKDQVKSQTLAQFVNQELRSRYFHPRWIKAMQDSGYAGATAILDRVNNLWGWEVMTPESIRDDQWQEFFEIYVDDKYQMDMREFFESNNAESLAQIIERMLEAERKDYWQTDEATIKKLVETYAELAVEFDVATNNDKFNEYMDQKLTGFGYQPLSEQLAALEPVPAMPASNSSAEMEQVQGQKLEKQSQQDVEIDNSFLYKSLLIMFLIMLVGAVYQARMGRVSGKNTNKVIQLAQQKLDKAA</sequence>
<organism evidence="4 5">
    <name type="scientific">Saccharobesus litoralis</name>
    <dbReference type="NCBI Taxonomy" id="2172099"/>
    <lineage>
        <taxon>Bacteria</taxon>
        <taxon>Pseudomonadati</taxon>
        <taxon>Pseudomonadota</taxon>
        <taxon>Gammaproteobacteria</taxon>
        <taxon>Alteromonadales</taxon>
        <taxon>Alteromonadaceae</taxon>
        <taxon>Saccharobesus</taxon>
    </lineage>
</organism>
<dbReference type="Proteomes" id="UP000244441">
    <property type="component" value="Chromosome"/>
</dbReference>
<evidence type="ECO:0000313" key="4">
    <source>
        <dbReference type="EMBL" id="AWB65802.1"/>
    </source>
</evidence>
<keyword evidence="5" id="KW-1185">Reference proteome</keyword>
<feature type="signal peptide" evidence="2">
    <location>
        <begin position="1"/>
        <end position="23"/>
    </location>
</feature>
<dbReference type="Pfam" id="PF02514">
    <property type="entry name" value="CobN-Mg_chel"/>
    <property type="match status" value="1"/>
</dbReference>
<accession>A0A2S0VNP0</accession>
<feature type="domain" description="CobN/magnesium chelatase" evidence="3">
    <location>
        <begin position="138"/>
        <end position="1258"/>
    </location>
</feature>
<dbReference type="KEGG" id="cate:C2869_04820"/>
<dbReference type="OrthoDB" id="9757976at2"/>
<reference evidence="4 5" key="1">
    <citation type="submission" date="2018-01" db="EMBL/GenBank/DDBJ databases">
        <title>Genome sequence of a Cantenovulum-like bacteria.</title>
        <authorList>
            <person name="Tan W.R."/>
            <person name="Lau N.-S."/>
            <person name="Go F."/>
            <person name="Amirul A.-A.A."/>
        </authorList>
    </citation>
    <scope>NUCLEOTIDE SEQUENCE [LARGE SCALE GENOMIC DNA]</scope>
    <source>
        <strain evidence="4 5">CCB-QB4</strain>
    </source>
</reference>
<evidence type="ECO:0000259" key="3">
    <source>
        <dbReference type="Pfam" id="PF02514"/>
    </source>
</evidence>
<dbReference type="EMBL" id="CP026604">
    <property type="protein sequence ID" value="AWB65802.1"/>
    <property type="molecule type" value="Genomic_DNA"/>
</dbReference>
<dbReference type="PANTHER" id="PTHR44119:SF4">
    <property type="entry name" value="AEROBIC COBALTOCHELATASE SUBUNIT COBN"/>
    <property type="match status" value="1"/>
</dbReference>
<keyword evidence="2" id="KW-0732">Signal</keyword>
<name>A0A2S0VNP0_9ALTE</name>
<dbReference type="InterPro" id="IPR003672">
    <property type="entry name" value="CobN/Mg_chltase"/>
</dbReference>
<evidence type="ECO:0000256" key="2">
    <source>
        <dbReference type="SAM" id="SignalP"/>
    </source>
</evidence>
<dbReference type="RefSeq" id="WP_108601876.1">
    <property type="nucleotide sequence ID" value="NZ_CP026604.1"/>
</dbReference>
<feature type="region of interest" description="Disordered" evidence="1">
    <location>
        <begin position="754"/>
        <end position="779"/>
    </location>
</feature>
<evidence type="ECO:0000256" key="1">
    <source>
        <dbReference type="SAM" id="MobiDB-lite"/>
    </source>
</evidence>
<gene>
    <name evidence="4" type="ORF">C2869_04820</name>
</gene>
<protein>
    <submittedName>
        <fullName evidence="4">Cobaltochelatase subunit CobN</fullName>
    </submittedName>
</protein>
<dbReference type="CDD" id="cd10150">
    <property type="entry name" value="CobN_like"/>
    <property type="match status" value="1"/>
</dbReference>
<proteinExistence type="predicted"/>
<feature type="chain" id="PRO_5015720044" evidence="2">
    <location>
        <begin position="24"/>
        <end position="1387"/>
    </location>
</feature>
<dbReference type="PANTHER" id="PTHR44119">
    <property type="entry name" value="MAGNESIUM-CHELATASE SUBUNIT CHLH, CHLOROPLASTIC"/>
    <property type="match status" value="1"/>
</dbReference>